<gene>
    <name evidence="1" type="ORF">PMV_313</name>
</gene>
<dbReference type="Proteomes" id="UP000319438">
    <property type="component" value="Segment"/>
</dbReference>
<proteinExistence type="predicted"/>
<dbReference type="EMBL" id="KT428292">
    <property type="protein sequence ID" value="ALH07011.1"/>
    <property type="molecule type" value="Genomic_DNA"/>
</dbReference>
<sequence>MLRVCKPTRVFSCNIPSVVNDNHERIRQLKEDVARPDSEYCLFCMTYLFTDTADDDCTMCDYCAHCYCVSCSKTTGMYQEDGLAVGGTCVACYLGKNNDYACAGDGEMSSSGVRPPWLDSNISLVLPVWTDSKELNNEEGKCAKCYLDLTTYYGKKKNVKRNGYVFCRLCGNE</sequence>
<accession>A0A0N9PWI9</accession>
<evidence type="ECO:0000313" key="2">
    <source>
        <dbReference type="Proteomes" id="UP000319438"/>
    </source>
</evidence>
<name>A0A0N9PWI9_9VIRU</name>
<reference evidence="1" key="1">
    <citation type="journal article" date="2015" name="Genome Announc.">
        <title>Complete Genome Sequence of a New Member of the Marseilleviridae Recovered from the Brackish Submarine Spring in the Cassis Port-Miou Calanque, France.</title>
        <authorList>
            <person name="Doutre G."/>
            <person name="Arfib B."/>
            <person name="Rochette P."/>
            <person name="Claverie J.M."/>
            <person name="Bonin P."/>
            <person name="Abergel C."/>
        </authorList>
    </citation>
    <scope>NUCLEOTIDE SEQUENCE [LARGE SCALE GENOMIC DNA]</scope>
    <source>
        <strain evidence="1">1</strain>
    </source>
</reference>
<evidence type="ECO:0000313" key="1">
    <source>
        <dbReference type="EMBL" id="ALH07011.1"/>
    </source>
</evidence>
<protein>
    <submittedName>
        <fullName evidence="1">Uncharacterized protein</fullName>
    </submittedName>
</protein>
<organism evidence="1 2">
    <name type="scientific">Port-miou virus</name>
    <dbReference type="NCBI Taxonomy" id="1733873"/>
    <lineage>
        <taxon>Viruses</taxon>
        <taxon>Varidnaviria</taxon>
        <taxon>Bamfordvirae</taxon>
        <taxon>Nucleocytoviricota</taxon>
        <taxon>Megaviricetes</taxon>
        <taxon>Pimascovirales</taxon>
        <taxon>Pimascovirales incertae sedis</taxon>
        <taxon>Marseilleviridae</taxon>
        <taxon>Losannavirus</taxon>
        <taxon>Losannavirus lausannense</taxon>
        <taxon>Lausannevirus</taxon>
    </lineage>
</organism>